<dbReference type="GO" id="GO:0004764">
    <property type="term" value="F:shikimate 3-dehydrogenase (NADP+) activity"/>
    <property type="evidence" value="ECO:0007669"/>
    <property type="project" value="UniProtKB-EC"/>
</dbReference>
<feature type="domain" description="SDH C-terminal" evidence="4">
    <location>
        <begin position="275"/>
        <end position="304"/>
    </location>
</feature>
<dbReference type="GO" id="GO:0019632">
    <property type="term" value="P:shikimate metabolic process"/>
    <property type="evidence" value="ECO:0007669"/>
    <property type="project" value="TreeGrafter"/>
</dbReference>
<dbReference type="Pfam" id="PF08501">
    <property type="entry name" value="Shikimate_dh_N"/>
    <property type="match status" value="1"/>
</dbReference>
<dbReference type="RefSeq" id="WP_208054109.1">
    <property type="nucleotide sequence ID" value="NZ_JAGEMK010000001.1"/>
</dbReference>
<dbReference type="InterPro" id="IPR036291">
    <property type="entry name" value="NAD(P)-bd_dom_sf"/>
</dbReference>
<protein>
    <submittedName>
        <fullName evidence="5">Shikimate dehydrogenase</fullName>
        <ecNumber evidence="5">1.1.1.25</ecNumber>
    </submittedName>
</protein>
<evidence type="ECO:0000313" key="5">
    <source>
        <dbReference type="EMBL" id="MBO1750458.1"/>
    </source>
</evidence>
<keyword evidence="6" id="KW-1185">Reference proteome</keyword>
<dbReference type="EMBL" id="JAGEMK010000001">
    <property type="protein sequence ID" value="MBO1750458.1"/>
    <property type="molecule type" value="Genomic_DNA"/>
</dbReference>
<comment type="caution">
    <text evidence="5">The sequence shown here is derived from an EMBL/GenBank/DDBJ whole genome shotgun (WGS) entry which is preliminary data.</text>
</comment>
<dbReference type="GO" id="GO:0050661">
    <property type="term" value="F:NADP binding"/>
    <property type="evidence" value="ECO:0007669"/>
    <property type="project" value="TreeGrafter"/>
</dbReference>
<keyword evidence="2" id="KW-0028">Amino-acid biosynthesis</keyword>
<dbReference type="InterPro" id="IPR013708">
    <property type="entry name" value="Shikimate_DH-bd_N"/>
</dbReference>
<dbReference type="Proteomes" id="UP000664209">
    <property type="component" value="Unassembled WGS sequence"/>
</dbReference>
<gene>
    <name evidence="5" type="ORF">J4G33_01420</name>
</gene>
<accession>A0A939RUB4</accession>
<dbReference type="InterPro" id="IPR022893">
    <property type="entry name" value="Shikimate_DH_fam"/>
</dbReference>
<dbReference type="Pfam" id="PF18317">
    <property type="entry name" value="SDH_C"/>
    <property type="match status" value="1"/>
</dbReference>
<proteinExistence type="predicted"/>
<sequence length="309" mass="31900">MTDRAVDASPTPRGRRAAVLGHPVTHSLSPVLHGAAYAALGLEGWRYDRLDVTEEALPTVLADLDRSWAGLSLTMPLKKTVLGLLDHVEPLAEVVGAVNTVLVQAGAGDRPVLVGANTDVHGLVAALSEGRVTRGDSGPVRSAVVIGAGATAASTLAALAQLGCTTAQVHVRSMARAGAAMRAAHRMGVEPQFLTLEPWDRLLTAMRTADVVVSTLPPRAADEIASELGEQGREADVPEDGAQDRLGVLLDCAYDPRPTALGAAWQAAGGTVVGGERMLLHQATEQVRLMTGRPAPVGAMDAALGVALA</sequence>
<name>A0A939RUB4_9CELL</name>
<dbReference type="AlphaFoldDB" id="A0A939RUB4"/>
<evidence type="ECO:0000256" key="2">
    <source>
        <dbReference type="ARBA" id="ARBA00023141"/>
    </source>
</evidence>
<keyword evidence="5" id="KW-0560">Oxidoreductase</keyword>
<dbReference type="GO" id="GO:0009073">
    <property type="term" value="P:aromatic amino acid family biosynthetic process"/>
    <property type="evidence" value="ECO:0007669"/>
    <property type="project" value="UniProtKB-KW"/>
</dbReference>
<dbReference type="SUPFAM" id="SSF51735">
    <property type="entry name" value="NAD(P)-binding Rossmann-fold domains"/>
    <property type="match status" value="1"/>
</dbReference>
<reference evidence="5" key="1">
    <citation type="submission" date="2021-03" db="EMBL/GenBank/DDBJ databases">
        <title>Actinotalea soli sp. nov., isolated from soil.</title>
        <authorList>
            <person name="Ping W."/>
            <person name="Zhang J."/>
        </authorList>
    </citation>
    <scope>NUCLEOTIDE SEQUENCE</scope>
    <source>
        <strain evidence="5">BY-33</strain>
    </source>
</reference>
<organism evidence="5 6">
    <name type="scientific">Actinotalea soli</name>
    <dbReference type="NCBI Taxonomy" id="2819234"/>
    <lineage>
        <taxon>Bacteria</taxon>
        <taxon>Bacillati</taxon>
        <taxon>Actinomycetota</taxon>
        <taxon>Actinomycetes</taxon>
        <taxon>Micrococcales</taxon>
        <taxon>Cellulomonadaceae</taxon>
        <taxon>Actinotalea</taxon>
    </lineage>
</organism>
<evidence type="ECO:0000259" key="4">
    <source>
        <dbReference type="Pfam" id="PF18317"/>
    </source>
</evidence>
<dbReference type="InterPro" id="IPR046346">
    <property type="entry name" value="Aminoacid_DH-like_N_sf"/>
</dbReference>
<dbReference type="GO" id="GO:0009423">
    <property type="term" value="P:chorismate biosynthetic process"/>
    <property type="evidence" value="ECO:0007669"/>
    <property type="project" value="TreeGrafter"/>
</dbReference>
<comment type="pathway">
    <text evidence="1">Metabolic intermediate biosynthesis; chorismate biosynthesis; chorismate from D-erythrose 4-phosphate and phosphoenolpyruvate: step 4/7.</text>
</comment>
<feature type="domain" description="Shikimate dehydrogenase substrate binding N-terminal" evidence="3">
    <location>
        <begin position="19"/>
        <end position="101"/>
    </location>
</feature>
<dbReference type="EC" id="1.1.1.25" evidence="5"/>
<dbReference type="NCBIfam" id="NF001311">
    <property type="entry name" value="PRK00258.1-3"/>
    <property type="match status" value="1"/>
</dbReference>
<keyword evidence="2" id="KW-0057">Aromatic amino acid biosynthesis</keyword>
<dbReference type="PANTHER" id="PTHR21089:SF1">
    <property type="entry name" value="BIFUNCTIONAL 3-DEHYDROQUINATE DEHYDRATASE_SHIKIMATE DEHYDROGENASE, CHLOROPLASTIC"/>
    <property type="match status" value="1"/>
</dbReference>
<evidence type="ECO:0000259" key="3">
    <source>
        <dbReference type="Pfam" id="PF08501"/>
    </source>
</evidence>
<dbReference type="Gene3D" id="3.40.50.10860">
    <property type="entry name" value="Leucine Dehydrogenase, chain A, domain 1"/>
    <property type="match status" value="1"/>
</dbReference>
<evidence type="ECO:0000313" key="6">
    <source>
        <dbReference type="Proteomes" id="UP000664209"/>
    </source>
</evidence>
<dbReference type="SUPFAM" id="SSF53223">
    <property type="entry name" value="Aminoacid dehydrogenase-like, N-terminal domain"/>
    <property type="match status" value="1"/>
</dbReference>
<dbReference type="PANTHER" id="PTHR21089">
    <property type="entry name" value="SHIKIMATE DEHYDROGENASE"/>
    <property type="match status" value="1"/>
</dbReference>
<dbReference type="Gene3D" id="3.40.50.720">
    <property type="entry name" value="NAD(P)-binding Rossmann-like Domain"/>
    <property type="match status" value="1"/>
</dbReference>
<dbReference type="GO" id="GO:0005829">
    <property type="term" value="C:cytosol"/>
    <property type="evidence" value="ECO:0007669"/>
    <property type="project" value="TreeGrafter"/>
</dbReference>
<dbReference type="InterPro" id="IPR041121">
    <property type="entry name" value="SDH_C"/>
</dbReference>
<evidence type="ECO:0000256" key="1">
    <source>
        <dbReference type="ARBA" id="ARBA00004871"/>
    </source>
</evidence>